<protein>
    <submittedName>
        <fullName evidence="2">Uncharacterized protein</fullName>
    </submittedName>
</protein>
<gene>
    <name evidence="2" type="ORF">KCG34_18080</name>
</gene>
<dbReference type="RefSeq" id="WP_211937017.1">
    <property type="nucleotide sequence ID" value="NZ_CP073078.1"/>
</dbReference>
<evidence type="ECO:0000313" key="3">
    <source>
        <dbReference type="Proteomes" id="UP000676409"/>
    </source>
</evidence>
<dbReference type="KEGG" id="caul:KCG34_18080"/>
<evidence type="ECO:0000256" key="1">
    <source>
        <dbReference type="SAM" id="MobiDB-lite"/>
    </source>
</evidence>
<sequence>MAKVKFKQCDLERILRASRETGVSVQVRIERLTGDLVVTPIRSLGSAETQPMEPGEVWSWDDYDAHKRGRKPASAWDGFKADFWDPDVD</sequence>
<name>A0A975FX83_9CAUL</name>
<dbReference type="EMBL" id="CP073078">
    <property type="protein sequence ID" value="QUD86965.1"/>
    <property type="molecule type" value="Genomic_DNA"/>
</dbReference>
<reference evidence="2" key="1">
    <citation type="submission" date="2021-04" db="EMBL/GenBank/DDBJ databases">
        <title>The complete genome sequence of Caulobacter sp. S6.</title>
        <authorList>
            <person name="Tang Y."/>
            <person name="Ouyang W."/>
            <person name="Liu Q."/>
            <person name="Huang B."/>
            <person name="Guo Z."/>
            <person name="Lei P."/>
        </authorList>
    </citation>
    <scope>NUCLEOTIDE SEQUENCE</scope>
    <source>
        <strain evidence="2">S6</strain>
    </source>
</reference>
<organism evidence="2 3">
    <name type="scientific">Phenylobacterium montanum</name>
    <dbReference type="NCBI Taxonomy" id="2823693"/>
    <lineage>
        <taxon>Bacteria</taxon>
        <taxon>Pseudomonadati</taxon>
        <taxon>Pseudomonadota</taxon>
        <taxon>Alphaproteobacteria</taxon>
        <taxon>Caulobacterales</taxon>
        <taxon>Caulobacteraceae</taxon>
        <taxon>Phenylobacterium</taxon>
    </lineage>
</organism>
<evidence type="ECO:0000313" key="2">
    <source>
        <dbReference type="EMBL" id="QUD86965.1"/>
    </source>
</evidence>
<dbReference type="Proteomes" id="UP000676409">
    <property type="component" value="Chromosome"/>
</dbReference>
<dbReference type="AlphaFoldDB" id="A0A975FX83"/>
<feature type="region of interest" description="Disordered" evidence="1">
    <location>
        <begin position="70"/>
        <end position="89"/>
    </location>
</feature>
<accession>A0A975FX83</accession>
<proteinExistence type="predicted"/>
<keyword evidence="3" id="KW-1185">Reference proteome</keyword>